<name>A0A2N8U1Q4_MYCBV</name>
<keyword evidence="1" id="KW-1133">Transmembrane helix</keyword>
<keyword evidence="1" id="KW-0812">Transmembrane</keyword>
<feature type="transmembrane region" description="Helical" evidence="1">
    <location>
        <begin position="21"/>
        <end position="40"/>
    </location>
</feature>
<reference evidence="2 3" key="1">
    <citation type="submission" date="2016-06" db="EMBL/GenBank/DDBJ databases">
        <authorList>
            <person name="Kjaerup R.B."/>
            <person name="Dalgaard T.S."/>
            <person name="Juul-Madsen H.R."/>
        </authorList>
    </citation>
    <scope>NUCLEOTIDE SEQUENCE [LARGE SCALE GENOMIC DNA]</scope>
    <source>
        <strain evidence="2">JF4278</strain>
    </source>
</reference>
<dbReference type="EMBL" id="LT578453">
    <property type="protein sequence ID" value="SBO45944.1"/>
    <property type="molecule type" value="Genomic_DNA"/>
</dbReference>
<evidence type="ECO:0000256" key="1">
    <source>
        <dbReference type="SAM" id="Phobius"/>
    </source>
</evidence>
<evidence type="ECO:0008006" key="4">
    <source>
        <dbReference type="Google" id="ProtNLM"/>
    </source>
</evidence>
<dbReference type="RefSeq" id="WP_172792932.1">
    <property type="nucleotide sequence ID" value="NZ_CP007589.1"/>
</dbReference>
<evidence type="ECO:0000313" key="2">
    <source>
        <dbReference type="EMBL" id="SBO45944.1"/>
    </source>
</evidence>
<proteinExistence type="predicted"/>
<evidence type="ECO:0000313" key="3">
    <source>
        <dbReference type="Proteomes" id="UP000233776"/>
    </source>
</evidence>
<gene>
    <name evidence="2" type="ORF">MBOVJF4278_00156</name>
</gene>
<sequence length="459" mass="53871">MNKKLCKCSGSWARSFLIKSALPFAISIPVFVSSSCGMFYRTYNERELSIYLNTDILESKIRKIIDNRIQVFRLGYKWVLRYSPEVKEKIGEFLKLISSFTYAPNYEFPGIENEYISYLYYTGENKKLFYSNEIEESKIAKEYDSKNVHKALTLDNLFYFDGIKYAKELLMRKSAIKDHTDNKHWQNLSYHLLNDIHRNLLKLYSHLNQYIDTIDYFVKPDNKAIINAGKNIKVESSAFNIYNDKKNLELLATINNDSVINKYRKFGIFDVKNETLIIDSKKINALTFKFNNTYSINDISVNAIKYKLASEAPVNDISINFSYRPKLMSFKEFINFKKRTGSSSKNLSEDKISHGFVDLDELFKNISGIDPNKPIVLSIETSDFGKPSSLRKFNRPHIDIWSWESYINQWNIFIDYLRLLNQNTKTMNTQLLLTPDSWNLNNVSEQDWKNLLHIMRENI</sequence>
<protein>
    <recommendedName>
        <fullName evidence="4">Lipoprotein</fullName>
    </recommendedName>
</protein>
<keyword evidence="1" id="KW-0472">Membrane</keyword>
<accession>A0A2N8U1Q4</accession>
<dbReference type="NCBIfam" id="NF045878">
    <property type="entry name" value="Mbov_0186_LP"/>
    <property type="match status" value="1"/>
</dbReference>
<dbReference type="AlphaFoldDB" id="A0A2N8U1Q4"/>
<organism evidence="2 3">
    <name type="scientific">Mycoplasmopsis bovis</name>
    <name type="common">Mycoplasma bovis</name>
    <dbReference type="NCBI Taxonomy" id="28903"/>
    <lineage>
        <taxon>Bacteria</taxon>
        <taxon>Bacillati</taxon>
        <taxon>Mycoplasmatota</taxon>
        <taxon>Mycoplasmoidales</taxon>
        <taxon>Metamycoplasmataceae</taxon>
        <taxon>Mycoplasmopsis</taxon>
    </lineage>
</organism>
<dbReference type="Proteomes" id="UP000233776">
    <property type="component" value="Chromosome I"/>
</dbReference>